<gene>
    <name evidence="1" type="ORF">SAMEA2070301_03330</name>
</gene>
<evidence type="ECO:0000313" key="1">
    <source>
        <dbReference type="EMBL" id="SIB23585.1"/>
    </source>
</evidence>
<reference evidence="1 2" key="1">
    <citation type="submission" date="2016-11" db="EMBL/GenBank/DDBJ databases">
        <authorList>
            <consortium name="Pathogen Informatics"/>
        </authorList>
    </citation>
    <scope>NUCLEOTIDE SEQUENCE [LARGE SCALE GENOMIC DNA]</scope>
    <source>
        <strain evidence="1 2">104</strain>
    </source>
</reference>
<dbReference type="RefSeq" id="WP_074293011.1">
    <property type="nucleotide sequence ID" value="NZ_FRZT01000017.1"/>
</dbReference>
<protein>
    <submittedName>
        <fullName evidence="1">Bacteriophage protein</fullName>
    </submittedName>
</protein>
<organism evidence="1 2">
    <name type="scientific">Mycobacteroides abscessus subsp. abscessus</name>
    <dbReference type="NCBI Taxonomy" id="1185650"/>
    <lineage>
        <taxon>Bacteria</taxon>
        <taxon>Bacillati</taxon>
        <taxon>Actinomycetota</taxon>
        <taxon>Actinomycetes</taxon>
        <taxon>Mycobacteriales</taxon>
        <taxon>Mycobacteriaceae</taxon>
        <taxon>Mycobacteroides</taxon>
        <taxon>Mycobacteroides abscessus</taxon>
    </lineage>
</organism>
<dbReference type="AlphaFoldDB" id="A0AB38D1F9"/>
<comment type="caution">
    <text evidence="1">The sequence shown here is derived from an EMBL/GenBank/DDBJ whole genome shotgun (WGS) entry which is preliminary data.</text>
</comment>
<dbReference type="InterPro" id="IPR055850">
    <property type="entry name" value="DUF7427"/>
</dbReference>
<proteinExistence type="predicted"/>
<dbReference type="EMBL" id="FSHM01000004">
    <property type="protein sequence ID" value="SIB23585.1"/>
    <property type="molecule type" value="Genomic_DNA"/>
</dbReference>
<dbReference type="Proteomes" id="UP000185210">
    <property type="component" value="Unassembled WGS sequence"/>
</dbReference>
<name>A0AB38D1F9_9MYCO</name>
<evidence type="ECO:0000313" key="2">
    <source>
        <dbReference type="Proteomes" id="UP000185210"/>
    </source>
</evidence>
<sequence length="84" mass="9345">MKPADSAWLVLLAAIVAYEVAAPDNELLSEGWDRYLLRHPVTARVGPIVLALHLINALPRSIDPVSRLCDVLRWVGGILHVRRD</sequence>
<dbReference type="Pfam" id="PF24202">
    <property type="entry name" value="DUF7427"/>
    <property type="match status" value="1"/>
</dbReference>
<accession>A0AB38D1F9</accession>